<evidence type="ECO:0000313" key="4">
    <source>
        <dbReference type="WBParaSite" id="BPAG_0000974201-mRNA-1"/>
    </source>
</evidence>
<protein>
    <submittedName>
        <fullName evidence="4">Zf-RVT domain-containing protein</fullName>
    </submittedName>
</protein>
<reference evidence="4" key="1">
    <citation type="submission" date="2017-02" db="UniProtKB">
        <authorList>
            <consortium name="WormBaseParasite"/>
        </authorList>
    </citation>
    <scope>IDENTIFICATION</scope>
</reference>
<evidence type="ECO:0000256" key="1">
    <source>
        <dbReference type="SAM" id="MobiDB-lite"/>
    </source>
</evidence>
<name>A0A0N4TMQ9_BRUPA</name>
<gene>
    <name evidence="2" type="ORF">BPAG_LOCUS9704</name>
</gene>
<keyword evidence="3" id="KW-1185">Reference proteome</keyword>
<dbReference type="AlphaFoldDB" id="A0A0N4TMQ9"/>
<dbReference type="Proteomes" id="UP000278627">
    <property type="component" value="Unassembled WGS sequence"/>
</dbReference>
<feature type="region of interest" description="Disordered" evidence="1">
    <location>
        <begin position="64"/>
        <end position="98"/>
    </location>
</feature>
<evidence type="ECO:0000313" key="3">
    <source>
        <dbReference type="Proteomes" id="UP000278627"/>
    </source>
</evidence>
<sequence>MNGMKDCEVEEVRECFICPNHKRIRDLKLPKAGCINGWMDADGWIDDGWMDGWMDGLTTNRSLKWGAQSPPSECKHTTKWMGREKGEVGGKGRGEEKG</sequence>
<dbReference type="EMBL" id="UZAD01013163">
    <property type="protein sequence ID" value="VDN90890.1"/>
    <property type="molecule type" value="Genomic_DNA"/>
</dbReference>
<dbReference type="WBParaSite" id="BPAG_0000974201-mRNA-1">
    <property type="protein sequence ID" value="BPAG_0000974201-mRNA-1"/>
    <property type="gene ID" value="BPAG_0000974201"/>
</dbReference>
<reference evidence="2 3" key="2">
    <citation type="submission" date="2018-11" db="EMBL/GenBank/DDBJ databases">
        <authorList>
            <consortium name="Pathogen Informatics"/>
        </authorList>
    </citation>
    <scope>NUCLEOTIDE SEQUENCE [LARGE SCALE GENOMIC DNA]</scope>
</reference>
<accession>A0A0N4TMQ9</accession>
<evidence type="ECO:0000313" key="2">
    <source>
        <dbReference type="EMBL" id="VDN90890.1"/>
    </source>
</evidence>
<feature type="compositionally biased region" description="Basic and acidic residues" evidence="1">
    <location>
        <begin position="73"/>
        <end position="98"/>
    </location>
</feature>
<organism evidence="4">
    <name type="scientific">Brugia pahangi</name>
    <name type="common">Filarial nematode worm</name>
    <dbReference type="NCBI Taxonomy" id="6280"/>
    <lineage>
        <taxon>Eukaryota</taxon>
        <taxon>Metazoa</taxon>
        <taxon>Ecdysozoa</taxon>
        <taxon>Nematoda</taxon>
        <taxon>Chromadorea</taxon>
        <taxon>Rhabditida</taxon>
        <taxon>Spirurina</taxon>
        <taxon>Spiruromorpha</taxon>
        <taxon>Filarioidea</taxon>
        <taxon>Onchocercidae</taxon>
        <taxon>Brugia</taxon>
    </lineage>
</organism>
<proteinExistence type="predicted"/>